<evidence type="ECO:0000313" key="2">
    <source>
        <dbReference type="Proteomes" id="UP000215086"/>
    </source>
</evidence>
<gene>
    <name evidence="1" type="ORF">THTE_0904</name>
</gene>
<organism evidence="1 2">
    <name type="scientific">Thermogutta terrifontis</name>
    <dbReference type="NCBI Taxonomy" id="1331910"/>
    <lineage>
        <taxon>Bacteria</taxon>
        <taxon>Pseudomonadati</taxon>
        <taxon>Planctomycetota</taxon>
        <taxon>Planctomycetia</taxon>
        <taxon>Pirellulales</taxon>
        <taxon>Thermoguttaceae</taxon>
        <taxon>Thermogutta</taxon>
    </lineage>
</organism>
<evidence type="ECO:0000313" key="1">
    <source>
        <dbReference type="EMBL" id="ASV73506.1"/>
    </source>
</evidence>
<accession>A0A286RC26</accession>
<reference evidence="1 2" key="1">
    <citation type="journal article" name="Front. Microbiol.">
        <title>Sugar Metabolism of the First Thermophilic Planctomycete Thermogutta terrifontis: Comparative Genomic and Transcriptomic Approaches.</title>
        <authorList>
            <person name="Elcheninov A.G."/>
            <person name="Menzel P."/>
            <person name="Gudbergsdottir S.R."/>
            <person name="Slesarev A.I."/>
            <person name="Kadnikov V.V."/>
            <person name="Krogh A."/>
            <person name="Bonch-Osmolovskaya E.A."/>
            <person name="Peng X."/>
            <person name="Kublanov I.V."/>
        </authorList>
    </citation>
    <scope>NUCLEOTIDE SEQUENCE [LARGE SCALE GENOMIC DNA]</scope>
    <source>
        <strain evidence="1 2">R1</strain>
    </source>
</reference>
<proteinExistence type="predicted"/>
<dbReference type="KEGG" id="ttf:THTE_0904"/>
<name>A0A286RC26_9BACT</name>
<dbReference type="AlphaFoldDB" id="A0A286RC26"/>
<dbReference type="EMBL" id="CP018477">
    <property type="protein sequence ID" value="ASV73506.1"/>
    <property type="molecule type" value="Genomic_DNA"/>
</dbReference>
<protein>
    <submittedName>
        <fullName evidence="1">Uncharacterized protein</fullName>
    </submittedName>
</protein>
<keyword evidence="2" id="KW-1185">Reference proteome</keyword>
<dbReference type="Proteomes" id="UP000215086">
    <property type="component" value="Chromosome"/>
</dbReference>
<sequence>MGRRPLTVREGHVPPRIANFLPWWDCLFFTEDASGVLFAAVI</sequence>